<name>A0ABV2KS91_9BACI</name>
<sequence>MFKELILNRLYQATPEEIVYYSHKYNIPLNEQEASALIRFIHQKKIDPFQEKGRLKTFQFIEQQFGPKTAQDTADLLKTLADQYGLNHLL</sequence>
<dbReference type="EMBL" id="JBEPMX010000002">
    <property type="protein sequence ID" value="MET3682430.1"/>
    <property type="molecule type" value="Genomic_DNA"/>
</dbReference>
<dbReference type="InterPro" id="IPR020277">
    <property type="entry name" value="DUF2624"/>
</dbReference>
<protein>
    <recommendedName>
        <fullName evidence="3">DUF2624 domain-containing protein</fullName>
    </recommendedName>
</protein>
<evidence type="ECO:0000313" key="1">
    <source>
        <dbReference type="EMBL" id="MET3682430.1"/>
    </source>
</evidence>
<accession>A0ABV2KS91</accession>
<reference evidence="1 2" key="1">
    <citation type="submission" date="2024-06" db="EMBL/GenBank/DDBJ databases">
        <title>Genomic Encyclopedia of Type Strains, Phase IV (KMG-IV): sequencing the most valuable type-strain genomes for metagenomic binning, comparative biology and taxonomic classification.</title>
        <authorList>
            <person name="Goeker M."/>
        </authorList>
    </citation>
    <scope>NUCLEOTIDE SEQUENCE [LARGE SCALE GENOMIC DNA]</scope>
    <source>
        <strain evidence="1 2">DSM 23520</strain>
    </source>
</reference>
<evidence type="ECO:0000313" key="2">
    <source>
        <dbReference type="Proteomes" id="UP001549167"/>
    </source>
</evidence>
<organism evidence="1 2">
    <name type="scientific">Alkalibacillus flavidus</name>
    <dbReference type="NCBI Taxonomy" id="546021"/>
    <lineage>
        <taxon>Bacteria</taxon>
        <taxon>Bacillati</taxon>
        <taxon>Bacillota</taxon>
        <taxon>Bacilli</taxon>
        <taxon>Bacillales</taxon>
        <taxon>Bacillaceae</taxon>
        <taxon>Alkalibacillus</taxon>
    </lineage>
</organism>
<keyword evidence="2" id="KW-1185">Reference proteome</keyword>
<comment type="caution">
    <text evidence="1">The sequence shown here is derived from an EMBL/GenBank/DDBJ whole genome shotgun (WGS) entry which is preliminary data.</text>
</comment>
<dbReference type="Proteomes" id="UP001549167">
    <property type="component" value="Unassembled WGS sequence"/>
</dbReference>
<dbReference type="RefSeq" id="WP_354219017.1">
    <property type="nucleotide sequence ID" value="NZ_JBEPMX010000002.1"/>
</dbReference>
<proteinExistence type="predicted"/>
<dbReference type="Pfam" id="PF11116">
    <property type="entry name" value="DUF2624"/>
    <property type="match status" value="1"/>
</dbReference>
<gene>
    <name evidence="1" type="ORF">ABID56_000511</name>
</gene>
<evidence type="ECO:0008006" key="3">
    <source>
        <dbReference type="Google" id="ProtNLM"/>
    </source>
</evidence>